<dbReference type="AlphaFoldDB" id="A0A2I1H336"/>
<name>A0A2I1H336_9GLOM</name>
<comment type="caution">
    <text evidence="2">The sequence shown here is derived from an EMBL/GenBank/DDBJ whole genome shotgun (WGS) entry which is preliminary data.</text>
</comment>
<proteinExistence type="predicted"/>
<dbReference type="Proteomes" id="UP000234323">
    <property type="component" value="Unassembled WGS sequence"/>
</dbReference>
<dbReference type="EMBL" id="LLXI01001360">
    <property type="protein sequence ID" value="PKY53290.1"/>
    <property type="molecule type" value="Genomic_DNA"/>
</dbReference>
<feature type="compositionally biased region" description="Polar residues" evidence="1">
    <location>
        <begin position="71"/>
        <end position="87"/>
    </location>
</feature>
<protein>
    <submittedName>
        <fullName evidence="2">Uncharacterized protein</fullName>
    </submittedName>
</protein>
<feature type="compositionally biased region" description="Basic and acidic residues" evidence="1">
    <location>
        <begin position="55"/>
        <end position="70"/>
    </location>
</feature>
<evidence type="ECO:0000256" key="1">
    <source>
        <dbReference type="SAM" id="MobiDB-lite"/>
    </source>
</evidence>
<reference evidence="2 3" key="1">
    <citation type="submission" date="2015-10" db="EMBL/GenBank/DDBJ databases">
        <title>Genome analyses suggest a sexual origin of heterokaryosis in a supposedly ancient asexual fungus.</title>
        <authorList>
            <person name="Ropars J."/>
            <person name="Sedzielewska K."/>
            <person name="Noel J."/>
            <person name="Charron P."/>
            <person name="Farinelli L."/>
            <person name="Marton T."/>
            <person name="Kruger M."/>
            <person name="Pelin A."/>
            <person name="Brachmann A."/>
            <person name="Corradi N."/>
        </authorList>
    </citation>
    <scope>NUCLEOTIDE SEQUENCE [LARGE SCALE GENOMIC DNA]</scope>
    <source>
        <strain evidence="2 3">A4</strain>
    </source>
</reference>
<evidence type="ECO:0000313" key="3">
    <source>
        <dbReference type="Proteomes" id="UP000234323"/>
    </source>
</evidence>
<accession>A0A2I1H336</accession>
<keyword evidence="3" id="KW-1185">Reference proteome</keyword>
<feature type="region of interest" description="Disordered" evidence="1">
    <location>
        <begin position="30"/>
        <end position="110"/>
    </location>
</feature>
<feature type="compositionally biased region" description="Basic and acidic residues" evidence="1">
    <location>
        <begin position="30"/>
        <end position="47"/>
    </location>
</feature>
<evidence type="ECO:0000313" key="2">
    <source>
        <dbReference type="EMBL" id="PKY53290.1"/>
    </source>
</evidence>
<gene>
    <name evidence="2" type="ORF">RhiirA4_471414</name>
</gene>
<sequence length="134" mass="15806">MASWYQILRTRQNNIYSKNKYLLSRYNHDIPKDPELQENPHKKTIKVEDEESVSEEDKIRQKNREKKIQRESTVQETPLVSQNTASANYLELGNRKDSSRSEQCASMEEPIKFDQHDEVITKLDKGIIVEQELI</sequence>
<organism evidence="2 3">
    <name type="scientific">Rhizophagus irregularis</name>
    <dbReference type="NCBI Taxonomy" id="588596"/>
    <lineage>
        <taxon>Eukaryota</taxon>
        <taxon>Fungi</taxon>
        <taxon>Fungi incertae sedis</taxon>
        <taxon>Mucoromycota</taxon>
        <taxon>Glomeromycotina</taxon>
        <taxon>Glomeromycetes</taxon>
        <taxon>Glomerales</taxon>
        <taxon>Glomeraceae</taxon>
        <taxon>Rhizophagus</taxon>
    </lineage>
</organism>